<dbReference type="InterPro" id="IPR008405">
    <property type="entry name" value="ApoL"/>
</dbReference>
<comment type="similarity">
    <text evidence="1">Belongs to the apolipoprotein L family.</text>
</comment>
<feature type="non-terminal residue" evidence="4">
    <location>
        <position position="1"/>
    </location>
</feature>
<gene>
    <name evidence="4" type="primary">LOC103112741</name>
</gene>
<dbReference type="Proteomes" id="UP001652624">
    <property type="component" value="Chromosome 4"/>
</dbReference>
<accession>A0ABM3X8G5</accession>
<evidence type="ECO:0000313" key="3">
    <source>
        <dbReference type="Proteomes" id="UP001652624"/>
    </source>
</evidence>
<evidence type="ECO:0000313" key="4">
    <source>
        <dbReference type="RefSeq" id="XP_060045115.1"/>
    </source>
</evidence>
<protein>
    <submittedName>
        <fullName evidence="4">Apolipoprotein L3-like</fullName>
    </submittedName>
</protein>
<dbReference type="PANTHER" id="PTHR14096:SF27">
    <property type="entry name" value="APOLIPOPROTEIN L2"/>
    <property type="match status" value="1"/>
</dbReference>
<evidence type="ECO:0000256" key="2">
    <source>
        <dbReference type="SAM" id="Coils"/>
    </source>
</evidence>
<dbReference type="Pfam" id="PF05461">
    <property type="entry name" value="ApoL"/>
    <property type="match status" value="1"/>
</dbReference>
<sequence>ALSATGMGLGTAATIGSLSTNMVEYSKMASVEAEVRRLTSADIDQGNVNMETGHGNFANMTHLRNTFIRGVEGIANNIQAIKLSKGSPRLVTSAKRFMTTGVISAREGRKVHKAFGGTVLAMSKGTRVLGAVSAGAFIFFDAYNLVQESKHLYEGAKTESAEQLRHWAHELEMRLEQLEQIHSRLQQESPLGGGAGRRAVWFKKL</sequence>
<organism evidence="3 4">
    <name type="scientific">Erinaceus europaeus</name>
    <name type="common">Western European hedgehog</name>
    <dbReference type="NCBI Taxonomy" id="9365"/>
    <lineage>
        <taxon>Eukaryota</taxon>
        <taxon>Metazoa</taxon>
        <taxon>Chordata</taxon>
        <taxon>Craniata</taxon>
        <taxon>Vertebrata</taxon>
        <taxon>Euteleostomi</taxon>
        <taxon>Mammalia</taxon>
        <taxon>Eutheria</taxon>
        <taxon>Laurasiatheria</taxon>
        <taxon>Eulipotyphla</taxon>
        <taxon>Erinaceidae</taxon>
        <taxon>Erinaceinae</taxon>
        <taxon>Erinaceus</taxon>
    </lineage>
</organism>
<name>A0ABM3X8G5_ERIEU</name>
<dbReference type="GeneID" id="103112741"/>
<keyword evidence="2" id="KW-0175">Coiled coil</keyword>
<feature type="coiled-coil region" evidence="2">
    <location>
        <begin position="161"/>
        <end position="188"/>
    </location>
</feature>
<dbReference type="RefSeq" id="XP_060045115.1">
    <property type="nucleotide sequence ID" value="XM_060189132.1"/>
</dbReference>
<reference evidence="4" key="1">
    <citation type="submission" date="2025-08" db="UniProtKB">
        <authorList>
            <consortium name="RefSeq"/>
        </authorList>
    </citation>
    <scope>IDENTIFICATION</scope>
</reference>
<keyword evidence="3" id="KW-1185">Reference proteome</keyword>
<proteinExistence type="inferred from homology"/>
<dbReference type="PANTHER" id="PTHR14096">
    <property type="entry name" value="APOLIPOPROTEIN L"/>
    <property type="match status" value="1"/>
</dbReference>
<evidence type="ECO:0000256" key="1">
    <source>
        <dbReference type="ARBA" id="ARBA00010090"/>
    </source>
</evidence>